<feature type="domain" description="HTH cro/C1-type" evidence="1">
    <location>
        <begin position="11"/>
        <end position="65"/>
    </location>
</feature>
<keyword evidence="2" id="KW-0238">DNA-binding</keyword>
<dbReference type="Gene3D" id="1.10.260.40">
    <property type="entry name" value="lambda repressor-like DNA-binding domains"/>
    <property type="match status" value="1"/>
</dbReference>
<dbReference type="OrthoDB" id="2470416at2"/>
<evidence type="ECO:0000313" key="3">
    <source>
        <dbReference type="Proteomes" id="UP000029278"/>
    </source>
</evidence>
<dbReference type="CDD" id="cd00093">
    <property type="entry name" value="HTH_XRE"/>
    <property type="match status" value="1"/>
</dbReference>
<protein>
    <submittedName>
        <fullName evidence="2">Cro/C1-type HTH DNA-binding domain protein</fullName>
    </submittedName>
</protein>
<reference evidence="2 3" key="1">
    <citation type="submission" date="2014-04" db="EMBL/GenBank/DDBJ databases">
        <authorList>
            <person name="Bishop-Lilly K.A."/>
            <person name="Broomall S.M."/>
            <person name="Chain P.S."/>
            <person name="Chertkov O."/>
            <person name="Coyne S.R."/>
            <person name="Daligault H.E."/>
            <person name="Davenport K.W."/>
            <person name="Erkkila T."/>
            <person name="Frey K.G."/>
            <person name="Gibbons H.S."/>
            <person name="Gu W."/>
            <person name="Jaissle J."/>
            <person name="Johnson S.L."/>
            <person name="Koroleva G.I."/>
            <person name="Ladner J.T."/>
            <person name="Lo C.-C."/>
            <person name="Minogue T.D."/>
            <person name="Munk C."/>
            <person name="Palacios G.F."/>
            <person name="Redden C.L."/>
            <person name="Rosenzweig C.N."/>
            <person name="Scholz M.B."/>
            <person name="Teshima H."/>
            <person name="Xu Y."/>
        </authorList>
    </citation>
    <scope>NUCLEOTIDE SEQUENCE [LARGE SCALE GENOMIC DNA]</scope>
    <source>
        <strain evidence="2 3">8244</strain>
    </source>
</reference>
<organism evidence="2 3">
    <name type="scientific">Paenibacillus macerans</name>
    <name type="common">Bacillus macerans</name>
    <dbReference type="NCBI Taxonomy" id="44252"/>
    <lineage>
        <taxon>Bacteria</taxon>
        <taxon>Bacillati</taxon>
        <taxon>Bacillota</taxon>
        <taxon>Bacilli</taxon>
        <taxon>Bacillales</taxon>
        <taxon>Paenibacillaceae</taxon>
        <taxon>Paenibacillus</taxon>
    </lineage>
</organism>
<comment type="caution">
    <text evidence="2">The sequence shown here is derived from an EMBL/GenBank/DDBJ whole genome shotgun (WGS) entry which is preliminary data.</text>
</comment>
<dbReference type="PROSITE" id="PS50943">
    <property type="entry name" value="HTH_CROC1"/>
    <property type="match status" value="1"/>
</dbReference>
<dbReference type="GO" id="GO:0003677">
    <property type="term" value="F:DNA binding"/>
    <property type="evidence" value="ECO:0007669"/>
    <property type="project" value="UniProtKB-KW"/>
</dbReference>
<dbReference type="InterPro" id="IPR010982">
    <property type="entry name" value="Lambda_DNA-bd_dom_sf"/>
</dbReference>
<dbReference type="SUPFAM" id="SSF47413">
    <property type="entry name" value="lambda repressor-like DNA-binding domains"/>
    <property type="match status" value="1"/>
</dbReference>
<gene>
    <name evidence="2" type="ORF">DJ90_2061</name>
</gene>
<dbReference type="EMBL" id="JMQA01000001">
    <property type="protein sequence ID" value="KFN12100.1"/>
    <property type="molecule type" value="Genomic_DNA"/>
</dbReference>
<proteinExistence type="predicted"/>
<evidence type="ECO:0000259" key="1">
    <source>
        <dbReference type="PROSITE" id="PS50943"/>
    </source>
</evidence>
<sequence length="464" mass="54185">MIQTTTIIAEINKFMQQNNLNLTQLARRSEINTGTISAVLSGARPLAVDQMDRITGAMGLSKGHFYKTYIRDYLQEMNPDWRRVRPFIHNCAELDKLDHIREVVALLLDNLLYSPLLFDLAEELFEIGKHEAAAILYENVAMSERNQHSERLALCQYRLFKIRLGNNQSHNMLLSHQFEPYVERLDEIDQLDALKDLANIYRALYNWDKVEELAVILECKGRIQYKLAHQIKKRETSKKPGRPLFFYCAYANLLRACVCEARKDYKQALHYTNIYSDLEWVEEKDNDALHWLHLFKEWARVNTYAYTLLSGDSSVIPKYIDYMETNKDEVLPGLFNIIEAANRFDLEIDDILERFDSYIVDYIKDQHTIGLYTDQLIATAFADFLHELAAYYFNRNLYPFGFKYLLHCLELSAKINKRSCIIKSVGLFERFRAAASSETKSTYQNLINEVYEDEKDKAASLFGN</sequence>
<dbReference type="HOGENOM" id="CLU_046846_1_0_9"/>
<dbReference type="PATRIC" id="fig|44252.3.peg.256"/>
<evidence type="ECO:0000313" key="2">
    <source>
        <dbReference type="EMBL" id="KFN12100.1"/>
    </source>
</evidence>
<name>A0A090ZPE7_PAEMA</name>
<accession>A0A090ZPE7</accession>
<dbReference type="GeneID" id="77008299"/>
<keyword evidence="3" id="KW-1185">Reference proteome</keyword>
<dbReference type="SMART" id="SM00530">
    <property type="entry name" value="HTH_XRE"/>
    <property type="match status" value="1"/>
</dbReference>
<dbReference type="RefSeq" id="WP_036624201.1">
    <property type="nucleotide sequence ID" value="NZ_JAKOBR010000033.1"/>
</dbReference>
<dbReference type="AlphaFoldDB" id="A0A090ZPE7"/>
<dbReference type="Proteomes" id="UP000029278">
    <property type="component" value="Unassembled WGS sequence"/>
</dbReference>
<dbReference type="InterPro" id="IPR001387">
    <property type="entry name" value="Cro/C1-type_HTH"/>
</dbReference>